<dbReference type="EMBL" id="JANPWB010000014">
    <property type="protein sequence ID" value="KAJ1102329.1"/>
    <property type="molecule type" value="Genomic_DNA"/>
</dbReference>
<sequence length="67" mass="7231">MRGGTADAWSGFLQATSEDSPRRTVRAQGPRGPLGLPTILERTARPDQGTIAVPTREEDSGPREAER</sequence>
<evidence type="ECO:0000313" key="3">
    <source>
        <dbReference type="Proteomes" id="UP001066276"/>
    </source>
</evidence>
<reference evidence="2" key="1">
    <citation type="journal article" date="2022" name="bioRxiv">
        <title>Sequencing and chromosome-scale assembly of the giantPleurodeles waltlgenome.</title>
        <authorList>
            <person name="Brown T."/>
            <person name="Elewa A."/>
            <person name="Iarovenko S."/>
            <person name="Subramanian E."/>
            <person name="Araus A.J."/>
            <person name="Petzold A."/>
            <person name="Susuki M."/>
            <person name="Suzuki K.-i.T."/>
            <person name="Hayashi T."/>
            <person name="Toyoda A."/>
            <person name="Oliveira C."/>
            <person name="Osipova E."/>
            <person name="Leigh N.D."/>
            <person name="Simon A."/>
            <person name="Yun M.H."/>
        </authorList>
    </citation>
    <scope>NUCLEOTIDE SEQUENCE</scope>
    <source>
        <strain evidence="2">20211129_DDA</strain>
        <tissue evidence="2">Liver</tissue>
    </source>
</reference>
<evidence type="ECO:0000313" key="2">
    <source>
        <dbReference type="EMBL" id="KAJ1102329.1"/>
    </source>
</evidence>
<name>A0AAV7MGS0_PLEWA</name>
<dbReference type="Proteomes" id="UP001066276">
    <property type="component" value="Chromosome 10"/>
</dbReference>
<evidence type="ECO:0000256" key="1">
    <source>
        <dbReference type="SAM" id="MobiDB-lite"/>
    </source>
</evidence>
<feature type="compositionally biased region" description="Basic and acidic residues" evidence="1">
    <location>
        <begin position="55"/>
        <end position="67"/>
    </location>
</feature>
<accession>A0AAV7MGS0</accession>
<comment type="caution">
    <text evidence="2">The sequence shown here is derived from an EMBL/GenBank/DDBJ whole genome shotgun (WGS) entry which is preliminary data.</text>
</comment>
<proteinExistence type="predicted"/>
<keyword evidence="3" id="KW-1185">Reference proteome</keyword>
<organism evidence="2 3">
    <name type="scientific">Pleurodeles waltl</name>
    <name type="common">Iberian ribbed newt</name>
    <dbReference type="NCBI Taxonomy" id="8319"/>
    <lineage>
        <taxon>Eukaryota</taxon>
        <taxon>Metazoa</taxon>
        <taxon>Chordata</taxon>
        <taxon>Craniata</taxon>
        <taxon>Vertebrata</taxon>
        <taxon>Euteleostomi</taxon>
        <taxon>Amphibia</taxon>
        <taxon>Batrachia</taxon>
        <taxon>Caudata</taxon>
        <taxon>Salamandroidea</taxon>
        <taxon>Salamandridae</taxon>
        <taxon>Pleurodelinae</taxon>
        <taxon>Pleurodeles</taxon>
    </lineage>
</organism>
<feature type="region of interest" description="Disordered" evidence="1">
    <location>
        <begin position="1"/>
        <end position="67"/>
    </location>
</feature>
<protein>
    <submittedName>
        <fullName evidence="2">Uncharacterized protein</fullName>
    </submittedName>
</protein>
<dbReference type="AlphaFoldDB" id="A0AAV7MGS0"/>
<gene>
    <name evidence="2" type="ORF">NDU88_007381</name>
</gene>